<gene>
    <name evidence="2" type="ORF">BDW02DRAFT_622468</name>
</gene>
<dbReference type="OrthoDB" id="4966at2759"/>
<keyword evidence="3" id="KW-1185">Reference proteome</keyword>
<organism evidence="2 3">
    <name type="scientific">Decorospora gaudefroyi</name>
    <dbReference type="NCBI Taxonomy" id="184978"/>
    <lineage>
        <taxon>Eukaryota</taxon>
        <taxon>Fungi</taxon>
        <taxon>Dikarya</taxon>
        <taxon>Ascomycota</taxon>
        <taxon>Pezizomycotina</taxon>
        <taxon>Dothideomycetes</taxon>
        <taxon>Pleosporomycetidae</taxon>
        <taxon>Pleosporales</taxon>
        <taxon>Pleosporineae</taxon>
        <taxon>Pleosporaceae</taxon>
        <taxon>Decorospora</taxon>
    </lineage>
</organism>
<dbReference type="EMBL" id="ML975309">
    <property type="protein sequence ID" value="KAF1834000.1"/>
    <property type="molecule type" value="Genomic_DNA"/>
</dbReference>
<sequence>MDVDMPSPKGKNKRTAEDVSPNFAEPDSSSTISSNMPYLICLRQHRRRNVAAEEWGPEVLAIPEPEDPNAPFNVYKSLLRHPNLFFQFAVRLPYASIIDLYAIDKEFHYRLNKYSVSLIHDYTRYHAPLASHIFSWVLHPDLCISDPMLRPMDGREWLARDVPGFRWVGMVLQRQKVVKGILTTLALEGLRVPASCEASLMKFWGVMEVSEIKLRRAFLRDRDIWADQDLLNLCLFHVKLDMRFSDPVLGNGVCELSRMLLGQKGLVLLWKVLTGEVRMDYDEGIRGLVRTYPMDELDFERLEWLDDPEDNGVPEEEWGLLAFEDWDEDGERMEMAFDMLVTEAVRRGLHVQQYLLDFVLYGFVDGEGRNVPVPRLLRKDCEVVVPREGWPAKGVRDAVIKGLDGRFGVGRG</sequence>
<accession>A0A6A5KCL8</accession>
<name>A0A6A5KCL8_9PLEO</name>
<evidence type="ECO:0000313" key="3">
    <source>
        <dbReference type="Proteomes" id="UP000800040"/>
    </source>
</evidence>
<feature type="region of interest" description="Disordered" evidence="1">
    <location>
        <begin position="1"/>
        <end position="31"/>
    </location>
</feature>
<proteinExistence type="predicted"/>
<dbReference type="AlphaFoldDB" id="A0A6A5KCL8"/>
<reference evidence="2" key="1">
    <citation type="submission" date="2020-01" db="EMBL/GenBank/DDBJ databases">
        <authorList>
            <consortium name="DOE Joint Genome Institute"/>
            <person name="Haridas S."/>
            <person name="Albert R."/>
            <person name="Binder M."/>
            <person name="Bloem J."/>
            <person name="Labutti K."/>
            <person name="Salamov A."/>
            <person name="Andreopoulos B."/>
            <person name="Baker S.E."/>
            <person name="Barry K."/>
            <person name="Bills G."/>
            <person name="Bluhm B.H."/>
            <person name="Cannon C."/>
            <person name="Castanera R."/>
            <person name="Culley D.E."/>
            <person name="Daum C."/>
            <person name="Ezra D."/>
            <person name="Gonzalez J.B."/>
            <person name="Henrissat B."/>
            <person name="Kuo A."/>
            <person name="Liang C."/>
            <person name="Lipzen A."/>
            <person name="Lutzoni F."/>
            <person name="Magnuson J."/>
            <person name="Mondo S."/>
            <person name="Nolan M."/>
            <person name="Ohm R."/>
            <person name="Pangilinan J."/>
            <person name="Park H.-J."/>
            <person name="Ramirez L."/>
            <person name="Alfaro M."/>
            <person name="Sun H."/>
            <person name="Tritt A."/>
            <person name="Yoshinaga Y."/>
            <person name="Zwiers L.-H."/>
            <person name="Turgeon B.G."/>
            <person name="Goodwin S.B."/>
            <person name="Spatafora J.W."/>
            <person name="Crous P.W."/>
            <person name="Grigoriev I.V."/>
        </authorList>
    </citation>
    <scope>NUCLEOTIDE SEQUENCE</scope>
    <source>
        <strain evidence="2">P77</strain>
    </source>
</reference>
<evidence type="ECO:0000313" key="2">
    <source>
        <dbReference type="EMBL" id="KAF1834000.1"/>
    </source>
</evidence>
<dbReference type="Proteomes" id="UP000800040">
    <property type="component" value="Unassembled WGS sequence"/>
</dbReference>
<evidence type="ECO:0000256" key="1">
    <source>
        <dbReference type="SAM" id="MobiDB-lite"/>
    </source>
</evidence>
<protein>
    <submittedName>
        <fullName evidence="2">Uncharacterized protein</fullName>
    </submittedName>
</protein>